<accession>A0A915PX82</accession>
<organism evidence="1 2">
    <name type="scientific">Setaria digitata</name>
    <dbReference type="NCBI Taxonomy" id="48799"/>
    <lineage>
        <taxon>Eukaryota</taxon>
        <taxon>Metazoa</taxon>
        <taxon>Ecdysozoa</taxon>
        <taxon>Nematoda</taxon>
        <taxon>Chromadorea</taxon>
        <taxon>Rhabditida</taxon>
        <taxon>Spirurina</taxon>
        <taxon>Spiruromorpha</taxon>
        <taxon>Filarioidea</taxon>
        <taxon>Setariidae</taxon>
        <taxon>Setaria</taxon>
    </lineage>
</organism>
<dbReference type="Proteomes" id="UP000887581">
    <property type="component" value="Unplaced"/>
</dbReference>
<proteinExistence type="predicted"/>
<evidence type="ECO:0000313" key="1">
    <source>
        <dbReference type="Proteomes" id="UP000887581"/>
    </source>
</evidence>
<name>A0A915PX82_9BILA</name>
<sequence>MHLVKSFWRAPSFSFWKIAWLVSQEEIAWARWAEAEWIIESWRWAGGYGILCAPQSYLNQGQGMAARRGRAGREGAS</sequence>
<keyword evidence="1" id="KW-1185">Reference proteome</keyword>
<dbReference type="AlphaFoldDB" id="A0A915PX82"/>
<reference evidence="2" key="1">
    <citation type="submission" date="2022-11" db="UniProtKB">
        <authorList>
            <consortium name="WormBaseParasite"/>
        </authorList>
    </citation>
    <scope>IDENTIFICATION</scope>
</reference>
<evidence type="ECO:0000313" key="2">
    <source>
        <dbReference type="WBParaSite" id="sdigi.contig33.g2360.t1"/>
    </source>
</evidence>
<dbReference type="WBParaSite" id="sdigi.contig33.g2360.t1">
    <property type="protein sequence ID" value="sdigi.contig33.g2360.t1"/>
    <property type="gene ID" value="sdigi.contig33.g2360"/>
</dbReference>
<protein>
    <submittedName>
        <fullName evidence="2">Reverse transcriptase zinc-binding domain-containing protein</fullName>
    </submittedName>
</protein>